<sequence length="773" mass="78911">MVPFAGPRRGGVPMAAALTVVIAPGPAPALDLRGPLDPDALEAALAALPPSTHTLHRHSATHHTLRLESGDCPAGALADLLTAPPPQTAAAADAAVPAAAARDDEAGLPAEHPLPAHGTASRGAGTGAGTTAAGAAGAFGVAGVASAGTATARAGAAAARARRGRAAAVPPAGLPAAPRQREVLLDALTARSGAAPLHVEQLHWRWYGPLDTRRFRDAWRAVAAQEPVLRAAFAEHAADSAAAGPCVVVHPEAAPDPVRHPYGSADWHSLLVGERLRPFDLHRPGPLRIALLDEQAGPAGPTRVILTFHHALLDGWSVRLLLRSFYRAYLAAGRTRGGERRPDVRDHLDWLARQDDTAPRAYWARAVPPADSRTLPPTAAAAVVAGRGDRPARTGPARTGHGRARIRLTPGEAVRLREWAARHGAAESTALGAAWALLLHRGTGSGFRPSPVAFAVAASGRGITLRGAAGLPAPLQGPLPLHVRVDPSAPVVRLLADLAGATLGASSYEWVSHGQIHTWSGRGADSELTASLLAFDPPAGPPFHPGPPAAVEAELAEEGVQLGRPQAVDAYTALPISIRAHHDCEGGLVLTAVNDRTRIPDAEAEAALGQTALLLRELPADADGTTPARQFLRLLAEAAGPATPAAPPAARGTGLVELRPAAHPGAGTVLLVPPPGATADCYAGVADAYRGPQALATVAPPADAAACLRALRPALAAGEPLLLGGHSGGGQLAYEVARRIGAHGWRPPPVAVAASARGLARTLRTAAPHGHSG</sequence>
<keyword evidence="4" id="KW-0614">Plasmid</keyword>
<dbReference type="KEGG" id="sgz:C0216_31895"/>
<dbReference type="SUPFAM" id="SSF52777">
    <property type="entry name" value="CoA-dependent acyltransferases"/>
    <property type="match status" value="2"/>
</dbReference>
<dbReference type="InterPro" id="IPR001242">
    <property type="entry name" value="Condensation_dom"/>
</dbReference>
<dbReference type="SUPFAM" id="SSF53474">
    <property type="entry name" value="alpha/beta-Hydrolases"/>
    <property type="match status" value="1"/>
</dbReference>
<organism evidence="4 5">
    <name type="scientific">Streptomyces globosus</name>
    <dbReference type="NCBI Taxonomy" id="68209"/>
    <lineage>
        <taxon>Bacteria</taxon>
        <taxon>Bacillati</taxon>
        <taxon>Actinomycetota</taxon>
        <taxon>Actinomycetes</taxon>
        <taxon>Kitasatosporales</taxon>
        <taxon>Streptomycetaceae</taxon>
        <taxon>Streptomyces</taxon>
    </lineage>
</organism>
<keyword evidence="5" id="KW-1185">Reference proteome</keyword>
<dbReference type="Gene3D" id="3.40.50.1820">
    <property type="entry name" value="alpha/beta hydrolase"/>
    <property type="match status" value="1"/>
</dbReference>
<dbReference type="GO" id="GO:0008610">
    <property type="term" value="P:lipid biosynthetic process"/>
    <property type="evidence" value="ECO:0007669"/>
    <property type="project" value="UniProtKB-ARBA"/>
</dbReference>
<dbReference type="PANTHER" id="PTHR45527:SF1">
    <property type="entry name" value="FATTY ACID SYNTHASE"/>
    <property type="match status" value="1"/>
</dbReference>
<geneLocation type="plasmid" evidence="4 5">
    <name>unnamed2</name>
</geneLocation>
<dbReference type="InterPro" id="IPR001031">
    <property type="entry name" value="Thioesterase"/>
</dbReference>
<dbReference type="AlphaFoldDB" id="A0A344UB28"/>
<dbReference type="Gene3D" id="3.30.559.30">
    <property type="entry name" value="Nonribosomal peptide synthetase, condensation domain"/>
    <property type="match status" value="1"/>
</dbReference>
<dbReference type="EMBL" id="CP030864">
    <property type="protein sequence ID" value="AXE28099.1"/>
    <property type="molecule type" value="Genomic_DNA"/>
</dbReference>
<protein>
    <submittedName>
        <fullName evidence="4">Peptide synthase condensation domain-containing protein</fullName>
    </submittedName>
</protein>
<dbReference type="GO" id="GO:0003824">
    <property type="term" value="F:catalytic activity"/>
    <property type="evidence" value="ECO:0007669"/>
    <property type="project" value="InterPro"/>
</dbReference>
<evidence type="ECO:0000313" key="5">
    <source>
        <dbReference type="Proteomes" id="UP000252004"/>
    </source>
</evidence>
<accession>A0A344UB28</accession>
<evidence type="ECO:0000313" key="4">
    <source>
        <dbReference type="EMBL" id="AXE28099.1"/>
    </source>
</evidence>
<dbReference type="OrthoDB" id="4335331at2"/>
<evidence type="ECO:0000259" key="3">
    <source>
        <dbReference type="Pfam" id="PF00975"/>
    </source>
</evidence>
<dbReference type="Pfam" id="PF00975">
    <property type="entry name" value="Thioesterase"/>
    <property type="match status" value="1"/>
</dbReference>
<feature type="compositionally biased region" description="Low complexity" evidence="1">
    <location>
        <begin position="88"/>
        <end position="100"/>
    </location>
</feature>
<dbReference type="GO" id="GO:0031177">
    <property type="term" value="F:phosphopantetheine binding"/>
    <property type="evidence" value="ECO:0007669"/>
    <property type="project" value="TreeGrafter"/>
</dbReference>
<dbReference type="PANTHER" id="PTHR45527">
    <property type="entry name" value="NONRIBOSOMAL PEPTIDE SYNTHETASE"/>
    <property type="match status" value="1"/>
</dbReference>
<gene>
    <name evidence="4" type="ORF">C0216_31895</name>
</gene>
<dbReference type="InterPro" id="IPR023213">
    <property type="entry name" value="CAT-like_dom_sf"/>
</dbReference>
<feature type="compositionally biased region" description="Low complexity" evidence="1">
    <location>
        <begin position="118"/>
        <end position="130"/>
    </location>
</feature>
<feature type="region of interest" description="Disordered" evidence="1">
    <location>
        <begin position="88"/>
        <end position="130"/>
    </location>
</feature>
<dbReference type="GO" id="GO:0005737">
    <property type="term" value="C:cytoplasm"/>
    <property type="evidence" value="ECO:0007669"/>
    <property type="project" value="TreeGrafter"/>
</dbReference>
<reference evidence="4 5" key="1">
    <citation type="submission" date="2018-01" db="EMBL/GenBank/DDBJ databases">
        <title>Draft genome Sequence of streptomyces globosus LZH-48.</title>
        <authorList>
            <person name="Ran K."/>
            <person name="Li Z."/>
            <person name="Wei S."/>
            <person name="Dong R."/>
        </authorList>
    </citation>
    <scope>NUCLEOTIDE SEQUENCE [LARGE SCALE GENOMIC DNA]</scope>
    <source>
        <strain evidence="4 5">LZH-48</strain>
        <plasmid evidence="4 5">unnamed2</plasmid>
    </source>
</reference>
<dbReference type="GO" id="GO:0043041">
    <property type="term" value="P:amino acid activation for nonribosomal peptide biosynthetic process"/>
    <property type="evidence" value="ECO:0007669"/>
    <property type="project" value="TreeGrafter"/>
</dbReference>
<dbReference type="Proteomes" id="UP000252004">
    <property type="component" value="Plasmid unnamed2"/>
</dbReference>
<evidence type="ECO:0000259" key="2">
    <source>
        <dbReference type="Pfam" id="PF00668"/>
    </source>
</evidence>
<dbReference type="InterPro" id="IPR029058">
    <property type="entry name" value="AB_hydrolase_fold"/>
</dbReference>
<name>A0A344UB28_9ACTN</name>
<feature type="domain" description="Thioesterase" evidence="3">
    <location>
        <begin position="669"/>
        <end position="749"/>
    </location>
</feature>
<dbReference type="Pfam" id="PF00668">
    <property type="entry name" value="Condensation"/>
    <property type="match status" value="1"/>
</dbReference>
<dbReference type="Gene3D" id="3.30.559.10">
    <property type="entry name" value="Chloramphenicol acetyltransferase-like domain"/>
    <property type="match status" value="1"/>
</dbReference>
<feature type="domain" description="Condensation" evidence="2">
    <location>
        <begin position="202"/>
        <end position="445"/>
    </location>
</feature>
<proteinExistence type="predicted"/>
<dbReference type="GO" id="GO:0044550">
    <property type="term" value="P:secondary metabolite biosynthetic process"/>
    <property type="evidence" value="ECO:0007669"/>
    <property type="project" value="TreeGrafter"/>
</dbReference>
<evidence type="ECO:0000256" key="1">
    <source>
        <dbReference type="SAM" id="MobiDB-lite"/>
    </source>
</evidence>